<accession>A0ABQ8UTC0</accession>
<proteinExistence type="predicted"/>
<dbReference type="Proteomes" id="UP001141327">
    <property type="component" value="Unassembled WGS sequence"/>
</dbReference>
<organism evidence="1 2">
    <name type="scientific">Paratrimastix pyriformis</name>
    <dbReference type="NCBI Taxonomy" id="342808"/>
    <lineage>
        <taxon>Eukaryota</taxon>
        <taxon>Metamonada</taxon>
        <taxon>Preaxostyla</taxon>
        <taxon>Paratrimastigidae</taxon>
        <taxon>Paratrimastix</taxon>
    </lineage>
</organism>
<keyword evidence="2" id="KW-1185">Reference proteome</keyword>
<name>A0ABQ8UTC0_9EUKA</name>
<sequence>MEAIFPHSQQAFADRTCTGIAPLFVFPPSTTLILYDAQRGGVTTRCPIGQVQNLPASAVPTWVADVATGKEIPTNDAAIKFKVVRAEHCGLLDIGAGAVRLSPLTECIPPDHHHPSCILIIVHSLNRVLRGAVLVGGGCRSFYQAKEITRIAGIQHHVAKGLRDPRIRPEDIELLCDGKPLPHSTSLVTVKHMYWKKSEPLILQYRLRAPGPTPSSSAASISITAPPPSS</sequence>
<reference evidence="1" key="1">
    <citation type="journal article" date="2022" name="bioRxiv">
        <title>Genomics of Preaxostyla Flagellates Illuminates Evolutionary Transitions and the Path Towards Mitochondrial Loss.</title>
        <authorList>
            <person name="Novak L.V.F."/>
            <person name="Treitli S.C."/>
            <person name="Pyrih J."/>
            <person name="Halakuc P."/>
            <person name="Pipaliya S.V."/>
            <person name="Vacek V."/>
            <person name="Brzon O."/>
            <person name="Soukal P."/>
            <person name="Eme L."/>
            <person name="Dacks J.B."/>
            <person name="Karnkowska A."/>
            <person name="Elias M."/>
            <person name="Hampl V."/>
        </authorList>
    </citation>
    <scope>NUCLEOTIDE SEQUENCE</scope>
    <source>
        <strain evidence="1">RCP-MX</strain>
    </source>
</reference>
<evidence type="ECO:0000313" key="2">
    <source>
        <dbReference type="Proteomes" id="UP001141327"/>
    </source>
</evidence>
<protein>
    <submittedName>
        <fullName evidence="1">Uncharacterized protein</fullName>
    </submittedName>
</protein>
<dbReference type="Gene3D" id="3.10.20.90">
    <property type="entry name" value="Phosphatidylinositol 3-kinase Catalytic Subunit, Chain A, domain 1"/>
    <property type="match status" value="1"/>
</dbReference>
<gene>
    <name evidence="1" type="ORF">PAPYR_1015</name>
</gene>
<comment type="caution">
    <text evidence="1">The sequence shown here is derived from an EMBL/GenBank/DDBJ whole genome shotgun (WGS) entry which is preliminary data.</text>
</comment>
<evidence type="ECO:0000313" key="1">
    <source>
        <dbReference type="EMBL" id="KAJ4462386.1"/>
    </source>
</evidence>
<dbReference type="EMBL" id="JAPMOS010000003">
    <property type="protein sequence ID" value="KAJ4462386.1"/>
    <property type="molecule type" value="Genomic_DNA"/>
</dbReference>